<reference evidence="1 2" key="1">
    <citation type="journal article" date="2011" name="Science">
        <title>The ecoresponsive genome of Daphnia pulex.</title>
        <authorList>
            <person name="Colbourne J.K."/>
            <person name="Pfrender M.E."/>
            <person name="Gilbert D."/>
            <person name="Thomas W.K."/>
            <person name="Tucker A."/>
            <person name="Oakley T.H."/>
            <person name="Tokishita S."/>
            <person name="Aerts A."/>
            <person name="Arnold G.J."/>
            <person name="Basu M.K."/>
            <person name="Bauer D.J."/>
            <person name="Caceres C.E."/>
            <person name="Carmel L."/>
            <person name="Casola C."/>
            <person name="Choi J.H."/>
            <person name="Detter J.C."/>
            <person name="Dong Q."/>
            <person name="Dusheyko S."/>
            <person name="Eads B.D."/>
            <person name="Frohlich T."/>
            <person name="Geiler-Samerotte K.A."/>
            <person name="Gerlach D."/>
            <person name="Hatcher P."/>
            <person name="Jogdeo S."/>
            <person name="Krijgsveld J."/>
            <person name="Kriventseva E.V."/>
            <person name="Kultz D."/>
            <person name="Laforsch C."/>
            <person name="Lindquist E."/>
            <person name="Lopez J."/>
            <person name="Manak J.R."/>
            <person name="Muller J."/>
            <person name="Pangilinan J."/>
            <person name="Patwardhan R.P."/>
            <person name="Pitluck S."/>
            <person name="Pritham E.J."/>
            <person name="Rechtsteiner A."/>
            <person name="Rho M."/>
            <person name="Rogozin I.B."/>
            <person name="Sakarya O."/>
            <person name="Salamov A."/>
            <person name="Schaack S."/>
            <person name="Shapiro H."/>
            <person name="Shiga Y."/>
            <person name="Skalitzky C."/>
            <person name="Smith Z."/>
            <person name="Souvorov A."/>
            <person name="Sung W."/>
            <person name="Tang Z."/>
            <person name="Tsuchiya D."/>
            <person name="Tu H."/>
            <person name="Vos H."/>
            <person name="Wang M."/>
            <person name="Wolf Y.I."/>
            <person name="Yamagata H."/>
            <person name="Yamada T."/>
            <person name="Ye Y."/>
            <person name="Shaw J.R."/>
            <person name="Andrews J."/>
            <person name="Crease T.J."/>
            <person name="Tang H."/>
            <person name="Lucas S.M."/>
            <person name="Robertson H.M."/>
            <person name="Bork P."/>
            <person name="Koonin E.V."/>
            <person name="Zdobnov E.M."/>
            <person name="Grigoriev I.V."/>
            <person name="Lynch M."/>
            <person name="Boore J.L."/>
        </authorList>
    </citation>
    <scope>NUCLEOTIDE SEQUENCE [LARGE SCALE GENOMIC DNA]</scope>
</reference>
<proteinExistence type="predicted"/>
<dbReference type="KEGG" id="dpx:DAPPUDRAFT_254727"/>
<dbReference type="HOGENOM" id="CLU_1580129_0_0_1"/>
<protein>
    <submittedName>
        <fullName evidence="1">Uncharacterized protein</fullName>
    </submittedName>
</protein>
<evidence type="ECO:0000313" key="2">
    <source>
        <dbReference type="Proteomes" id="UP000000305"/>
    </source>
</evidence>
<accession>E9H7R5</accession>
<dbReference type="EMBL" id="GL732601">
    <property type="protein sequence ID" value="EFX72257.1"/>
    <property type="molecule type" value="Genomic_DNA"/>
</dbReference>
<keyword evidence="2" id="KW-1185">Reference proteome</keyword>
<organism evidence="1 2">
    <name type="scientific">Daphnia pulex</name>
    <name type="common">Water flea</name>
    <dbReference type="NCBI Taxonomy" id="6669"/>
    <lineage>
        <taxon>Eukaryota</taxon>
        <taxon>Metazoa</taxon>
        <taxon>Ecdysozoa</taxon>
        <taxon>Arthropoda</taxon>
        <taxon>Crustacea</taxon>
        <taxon>Branchiopoda</taxon>
        <taxon>Diplostraca</taxon>
        <taxon>Cladocera</taxon>
        <taxon>Anomopoda</taxon>
        <taxon>Daphniidae</taxon>
        <taxon>Daphnia</taxon>
    </lineage>
</organism>
<evidence type="ECO:0000313" key="1">
    <source>
        <dbReference type="EMBL" id="EFX72257.1"/>
    </source>
</evidence>
<dbReference type="Proteomes" id="UP000000305">
    <property type="component" value="Unassembled WGS sequence"/>
</dbReference>
<dbReference type="InParanoid" id="E9H7R5"/>
<sequence length="169" mass="18501">MSHNGSRYFCHFPVHLLAPKSNCQKGNAPEKDFSSGADASRFGLHGSRQPEIDGHLLAIVPPPPPPSQMNHHHHPMTNPLTPACLPHCYHHHPSKSLFQPTNQCNGFVKIPCPCSSIGGGVASIDDESVSIPTPPPAVTSGYPRDCPVHYQQLLRPHLCLNLSRNKYKD</sequence>
<dbReference type="PhylomeDB" id="E9H7R5"/>
<dbReference type="AlphaFoldDB" id="E9H7R5"/>
<name>E9H7R5_DAPPU</name>
<gene>
    <name evidence="1" type="ORF">DAPPUDRAFT_254727</name>
</gene>